<gene>
    <name evidence="1" type="ORF">TAF16_1323</name>
</gene>
<sequence length="52" mass="5938">MTNPVIVDILVRRILEGGINSATNQPMKLEDIKIEEYRVAVENEILKRSQTV</sequence>
<proteinExistence type="predicted"/>
<protein>
    <submittedName>
        <fullName evidence="1">Uncharacterized protein</fullName>
    </submittedName>
</protein>
<dbReference type="EMBL" id="LUCQ01000080">
    <property type="protein sequence ID" value="OAO79812.1"/>
    <property type="molecule type" value="Genomic_DNA"/>
</dbReference>
<name>A0A178TFX3_9BACL</name>
<dbReference type="AlphaFoldDB" id="A0A178TFX3"/>
<dbReference type="PATRIC" id="fig|33934.7.peg.678"/>
<dbReference type="RefSeq" id="WP_155732448.1">
    <property type="nucleotide sequence ID" value="NZ_LUCQ01000080.1"/>
</dbReference>
<dbReference type="Proteomes" id="UP000078336">
    <property type="component" value="Unassembled WGS sequence"/>
</dbReference>
<evidence type="ECO:0000313" key="1">
    <source>
        <dbReference type="EMBL" id="OAO79812.1"/>
    </source>
</evidence>
<accession>A0A178TFX3</accession>
<reference evidence="1 2" key="1">
    <citation type="submission" date="2016-03" db="EMBL/GenBank/DDBJ databases">
        <title>Spore heat resistance.</title>
        <authorList>
            <person name="Boekhorst J."/>
            <person name="Berendsen E.M."/>
            <person name="Wells-Bennik M.H."/>
            <person name="Kuipers O.P."/>
        </authorList>
    </citation>
    <scope>NUCLEOTIDE SEQUENCE [LARGE SCALE GENOMIC DNA]</scope>
    <source>
        <strain evidence="1 2">AF16</strain>
    </source>
</reference>
<organism evidence="1 2">
    <name type="scientific">Anoxybacillus flavithermus</name>
    <dbReference type="NCBI Taxonomy" id="33934"/>
    <lineage>
        <taxon>Bacteria</taxon>
        <taxon>Bacillati</taxon>
        <taxon>Bacillota</taxon>
        <taxon>Bacilli</taxon>
        <taxon>Bacillales</taxon>
        <taxon>Anoxybacillaceae</taxon>
        <taxon>Anoxybacillus</taxon>
    </lineage>
</organism>
<evidence type="ECO:0000313" key="2">
    <source>
        <dbReference type="Proteomes" id="UP000078336"/>
    </source>
</evidence>
<keyword evidence="2" id="KW-1185">Reference proteome</keyword>
<comment type="caution">
    <text evidence="1">The sequence shown here is derived from an EMBL/GenBank/DDBJ whole genome shotgun (WGS) entry which is preliminary data.</text>
</comment>